<dbReference type="Proteomes" id="UP000594380">
    <property type="component" value="Unassembled WGS sequence"/>
</dbReference>
<keyword evidence="2" id="KW-0812">Transmembrane</keyword>
<protein>
    <recommendedName>
        <fullName evidence="5">Transmembrane protein</fullName>
    </recommendedName>
</protein>
<feature type="region of interest" description="Disordered" evidence="1">
    <location>
        <begin position="37"/>
        <end position="57"/>
    </location>
</feature>
<evidence type="ECO:0000313" key="4">
    <source>
        <dbReference type="Proteomes" id="UP000594380"/>
    </source>
</evidence>
<keyword evidence="2" id="KW-1133">Transmembrane helix</keyword>
<sequence>METAMSDLFDEYPMLIFALESLVALFLLVFIVVWTSSGKKKARRANSAERSEQQKPH</sequence>
<dbReference type="GeneID" id="301107252"/>
<organism evidence="3 4">
    <name type="scientific">Paraburkholderia youngii</name>
    <dbReference type="NCBI Taxonomy" id="2782701"/>
    <lineage>
        <taxon>Bacteria</taxon>
        <taxon>Pseudomonadati</taxon>
        <taxon>Pseudomonadota</taxon>
        <taxon>Betaproteobacteria</taxon>
        <taxon>Burkholderiales</taxon>
        <taxon>Burkholderiaceae</taxon>
        <taxon>Paraburkholderia</taxon>
    </lineage>
</organism>
<comment type="caution">
    <text evidence="3">The sequence shown here is derived from an EMBL/GenBank/DDBJ whole genome shotgun (WGS) entry which is preliminary data.</text>
</comment>
<dbReference type="AlphaFoldDB" id="A0A7Y6N0G0"/>
<evidence type="ECO:0000313" key="3">
    <source>
        <dbReference type="EMBL" id="NUY04098.1"/>
    </source>
</evidence>
<gene>
    <name evidence="3" type="ORF">G5S42_31290</name>
</gene>
<proteinExistence type="predicted"/>
<dbReference type="RefSeq" id="WP_217710224.1">
    <property type="nucleotide sequence ID" value="NZ_JAALDK010000001.1"/>
</dbReference>
<dbReference type="EMBL" id="JAALDK010000001">
    <property type="protein sequence ID" value="NUY04098.1"/>
    <property type="molecule type" value="Genomic_DNA"/>
</dbReference>
<name>A0A7Y6N0G0_9BURK</name>
<evidence type="ECO:0008006" key="5">
    <source>
        <dbReference type="Google" id="ProtNLM"/>
    </source>
</evidence>
<feature type="transmembrane region" description="Helical" evidence="2">
    <location>
        <begin position="12"/>
        <end position="34"/>
    </location>
</feature>
<evidence type="ECO:0000256" key="2">
    <source>
        <dbReference type="SAM" id="Phobius"/>
    </source>
</evidence>
<evidence type="ECO:0000256" key="1">
    <source>
        <dbReference type="SAM" id="MobiDB-lite"/>
    </source>
</evidence>
<reference evidence="3 4" key="1">
    <citation type="submission" date="2020-02" db="EMBL/GenBank/DDBJ databases">
        <title>Paraburkholderia simonii sp. nov. and Paraburkholderia youngii sp. nov. Brazilian and Mexican Mimosa-associated rhizobia.</title>
        <authorList>
            <person name="Mavima L."/>
            <person name="Beukes C.W."/>
            <person name="Chan W.Y."/>
            <person name="Palmer M."/>
            <person name="De Meyer S.E."/>
            <person name="James E.K."/>
            <person name="Venter S.N."/>
            <person name="Steenkamp E.T."/>
        </authorList>
    </citation>
    <scope>NUCLEOTIDE SEQUENCE [LARGE SCALE GENOMIC DNA]</scope>
    <source>
        <strain evidence="3 4">JPY169</strain>
    </source>
</reference>
<keyword evidence="2" id="KW-0472">Membrane</keyword>
<accession>A0A7Y6N0G0</accession>
<feature type="compositionally biased region" description="Basic and acidic residues" evidence="1">
    <location>
        <begin position="46"/>
        <end position="57"/>
    </location>
</feature>